<comment type="caution">
    <text evidence="1">The sequence shown here is derived from an EMBL/GenBank/DDBJ whole genome shotgun (WGS) entry which is preliminary data.</text>
</comment>
<evidence type="ECO:0000313" key="2">
    <source>
        <dbReference type="Proteomes" id="UP001358586"/>
    </source>
</evidence>
<name>A0ABR0NJP0_GOSAR</name>
<dbReference type="EMBL" id="JARKNE010000010">
    <property type="protein sequence ID" value="KAK5795237.1"/>
    <property type="molecule type" value="Genomic_DNA"/>
</dbReference>
<protein>
    <submittedName>
        <fullName evidence="1">Uncharacterized protein</fullName>
    </submittedName>
</protein>
<evidence type="ECO:0000313" key="1">
    <source>
        <dbReference type="EMBL" id="KAK5795237.1"/>
    </source>
</evidence>
<keyword evidence="2" id="KW-1185">Reference proteome</keyword>
<sequence>MGNEGYGLLCHCSRVERLKLDPKKYILVKLKLKEYFGFLIKWKRPMPSHYLHHPWLEDIPNGENAYNLLNRNSILVIPHDISLCGMFVIVFVRMGLLGSNEESMTGTKYPIANATIPTALGKRCVIPPKPFRTPQASLTLKEKSPLCPSTKKEGMG</sequence>
<dbReference type="Proteomes" id="UP001358586">
    <property type="component" value="Chromosome 10"/>
</dbReference>
<organism evidence="1 2">
    <name type="scientific">Gossypium arboreum</name>
    <name type="common">Tree cotton</name>
    <name type="synonym">Gossypium nanking</name>
    <dbReference type="NCBI Taxonomy" id="29729"/>
    <lineage>
        <taxon>Eukaryota</taxon>
        <taxon>Viridiplantae</taxon>
        <taxon>Streptophyta</taxon>
        <taxon>Embryophyta</taxon>
        <taxon>Tracheophyta</taxon>
        <taxon>Spermatophyta</taxon>
        <taxon>Magnoliopsida</taxon>
        <taxon>eudicotyledons</taxon>
        <taxon>Gunneridae</taxon>
        <taxon>Pentapetalae</taxon>
        <taxon>rosids</taxon>
        <taxon>malvids</taxon>
        <taxon>Malvales</taxon>
        <taxon>Malvaceae</taxon>
        <taxon>Malvoideae</taxon>
        <taxon>Gossypium</taxon>
    </lineage>
</organism>
<proteinExistence type="predicted"/>
<gene>
    <name evidence="1" type="ORF">PVK06_036495</name>
</gene>
<reference evidence="1 2" key="1">
    <citation type="submission" date="2023-03" db="EMBL/GenBank/DDBJ databases">
        <title>WGS of Gossypium arboreum.</title>
        <authorList>
            <person name="Yu D."/>
        </authorList>
    </citation>
    <scope>NUCLEOTIDE SEQUENCE [LARGE SCALE GENOMIC DNA]</scope>
    <source>
        <tissue evidence="1">Leaf</tissue>
    </source>
</reference>
<accession>A0ABR0NJP0</accession>